<evidence type="ECO:0000313" key="2">
    <source>
        <dbReference type="EMBL" id="PTQ66377.1"/>
    </source>
</evidence>
<dbReference type="EMBL" id="QAOH01000028">
    <property type="protein sequence ID" value="PTQ66377.1"/>
    <property type="molecule type" value="Genomic_DNA"/>
</dbReference>
<evidence type="ECO:0000313" key="3">
    <source>
        <dbReference type="Proteomes" id="UP000244077"/>
    </source>
</evidence>
<protein>
    <submittedName>
        <fullName evidence="2">Enamine deaminase RidA (YjgF/YER057c/UK114 family)</fullName>
    </submittedName>
</protein>
<comment type="caution">
    <text evidence="2">The sequence shown here is derived from an EMBL/GenBank/DDBJ whole genome shotgun (WGS) entry which is preliminary data.</text>
</comment>
<dbReference type="PANTHER" id="PTHR43760:SF1">
    <property type="entry name" value="ENDORIBONUCLEASE L-PSP_CHORISMATE MUTASE-LIKE DOMAIN-CONTAINING PROTEIN"/>
    <property type="match status" value="1"/>
</dbReference>
<dbReference type="OrthoDB" id="9806350at2"/>
<gene>
    <name evidence="2" type="ORF">C8N42_1282</name>
</gene>
<dbReference type="Gene3D" id="3.30.1330.40">
    <property type="entry name" value="RutC-like"/>
    <property type="match status" value="1"/>
</dbReference>
<accession>A0A2T5H487</accession>
<name>A0A2T5H487_9RHOB</name>
<dbReference type="SUPFAM" id="SSF55298">
    <property type="entry name" value="YjgF-like"/>
    <property type="match status" value="1"/>
</dbReference>
<dbReference type="AlphaFoldDB" id="A0A2T5H487"/>
<dbReference type="CDD" id="cd02199">
    <property type="entry name" value="YjgF_YER057c_UK114_like_1"/>
    <property type="match status" value="1"/>
</dbReference>
<reference evidence="2 3" key="1">
    <citation type="submission" date="2018-04" db="EMBL/GenBank/DDBJ databases">
        <title>Genomic Encyclopedia of Archaeal and Bacterial Type Strains, Phase II (KMG-II): from individual species to whole genera.</title>
        <authorList>
            <person name="Goeker M."/>
        </authorList>
    </citation>
    <scope>NUCLEOTIDE SEQUENCE [LARGE SCALE GENOMIC DNA]</scope>
    <source>
        <strain evidence="2 3">DSM 100434</strain>
    </source>
</reference>
<evidence type="ECO:0000259" key="1">
    <source>
        <dbReference type="Pfam" id="PF14588"/>
    </source>
</evidence>
<dbReference type="Pfam" id="PF14588">
    <property type="entry name" value="YjgF_endoribonc"/>
    <property type="match status" value="1"/>
</dbReference>
<dbReference type="PANTHER" id="PTHR43760">
    <property type="entry name" value="ENDORIBONUCLEASE-RELATED"/>
    <property type="match status" value="1"/>
</dbReference>
<keyword evidence="3" id="KW-1185">Reference proteome</keyword>
<dbReference type="InterPro" id="IPR035959">
    <property type="entry name" value="RutC-like_sf"/>
</dbReference>
<proteinExistence type="predicted"/>
<dbReference type="Proteomes" id="UP000244077">
    <property type="component" value="Unassembled WGS sequence"/>
</dbReference>
<organism evidence="2 3">
    <name type="scientific">Celeribacter persicus</name>
    <dbReference type="NCBI Taxonomy" id="1651082"/>
    <lineage>
        <taxon>Bacteria</taxon>
        <taxon>Pseudomonadati</taxon>
        <taxon>Pseudomonadota</taxon>
        <taxon>Alphaproteobacteria</taxon>
        <taxon>Rhodobacterales</taxon>
        <taxon>Roseobacteraceae</taxon>
        <taxon>Celeribacter</taxon>
    </lineage>
</organism>
<dbReference type="RefSeq" id="WP_107818047.1">
    <property type="nucleotide sequence ID" value="NZ_QAOH01000028.1"/>
</dbReference>
<sequence length="152" mass="15795">MNARHQIPQALLESLPPPPAPVACFRPAREINGLVYLSGLAPLENGAPLTGQIGTEIDLAEGQRRARLVGLALLSNLRATIGDLSRVTAVIKVNGYVNAPAGFTDHPQIINGCSDVFIEAFGEAGEHARTAVGVASLPGNISVEIEAIVAVS</sequence>
<dbReference type="InterPro" id="IPR013813">
    <property type="entry name" value="Endoribo_LPSP/chorism_mut-like"/>
</dbReference>
<feature type="domain" description="Endoribonuclease L-PSP/chorismate mutase-like" evidence="1">
    <location>
        <begin position="22"/>
        <end position="138"/>
    </location>
</feature>